<evidence type="ECO:0000256" key="1">
    <source>
        <dbReference type="ARBA" id="ARBA00022630"/>
    </source>
</evidence>
<feature type="domain" description="FAD-binding PCMH-type" evidence="3">
    <location>
        <begin position="1"/>
        <end position="183"/>
    </location>
</feature>
<dbReference type="SUPFAM" id="SSF55103">
    <property type="entry name" value="FAD-linked oxidases, C-terminal domain"/>
    <property type="match status" value="1"/>
</dbReference>
<dbReference type="RefSeq" id="WP_109795040.1">
    <property type="nucleotide sequence ID" value="NZ_PHIG01000038.1"/>
</dbReference>
<dbReference type="SUPFAM" id="SSF56176">
    <property type="entry name" value="FAD-binding/transporter-associated domain-like"/>
    <property type="match status" value="1"/>
</dbReference>
<evidence type="ECO:0000259" key="3">
    <source>
        <dbReference type="PROSITE" id="PS51387"/>
    </source>
</evidence>
<dbReference type="PROSITE" id="PS51387">
    <property type="entry name" value="FAD_PCMH"/>
    <property type="match status" value="1"/>
</dbReference>
<dbReference type="EMBL" id="PHIG01000038">
    <property type="protein sequence ID" value="PJK28934.1"/>
    <property type="molecule type" value="Genomic_DNA"/>
</dbReference>
<dbReference type="InterPro" id="IPR016164">
    <property type="entry name" value="FAD-linked_Oxase-like_C"/>
</dbReference>
<protein>
    <submittedName>
        <fullName evidence="4">Glycolate oxidase subunit GlcE</fullName>
    </submittedName>
</protein>
<dbReference type="AlphaFoldDB" id="A0A2M9FZT1"/>
<proteinExistence type="predicted"/>
<sequence length="404" mass="42238">MRDDMKPLNEEHLRECVAEAVAGGAPLEVAGQGTKRGFGRPAAADRRLELSALSGIRLYEPEELVMSAGAGTPLDEIEAALAAKRQMLAFEPPHLGRIYGHAQAGGTIGGVFACNLAGPRRFRAGAARDHLLGFRGVSGRAEIFKSGGRVVKNVTGYDLSKLVCGSFGTLAALSEVTFKVLPAPEKTWTVLVFGLGATEAAAAMAEAAGAPHEVTGLCHLPAAIAMESTVDYVAGAGTSVTAIRVEGPGPSVEHRAGALKAMFAGRGGVEELHGHRSGEFWTEIRDVQPLLGRDRALWRVSLPATDGGAWLDRAMAETGGDGYLDWAGGLVWLAVAPGDDAHAAAVRQGLNGGHATLMRAPDGVRRRVPVFEPEATPVAALSRRIKEGFDPKGVLNPGRMVEGV</sequence>
<dbReference type="PANTHER" id="PTHR11748">
    <property type="entry name" value="D-LACTATE DEHYDROGENASE"/>
    <property type="match status" value="1"/>
</dbReference>
<reference evidence="4 5" key="1">
    <citation type="submission" date="2017-11" db="EMBL/GenBank/DDBJ databases">
        <title>Draft genome sequence of Rhizobiales bacterium SY3-13.</title>
        <authorList>
            <person name="Sun C."/>
        </authorList>
    </citation>
    <scope>NUCLEOTIDE SEQUENCE [LARGE SCALE GENOMIC DNA]</scope>
    <source>
        <strain evidence="4 5">SY3-13</strain>
    </source>
</reference>
<dbReference type="InterPro" id="IPR006094">
    <property type="entry name" value="Oxid_FAD_bind_N"/>
</dbReference>
<dbReference type="InterPro" id="IPR036318">
    <property type="entry name" value="FAD-bd_PCMH-like_sf"/>
</dbReference>
<dbReference type="GO" id="GO:0071949">
    <property type="term" value="F:FAD binding"/>
    <property type="evidence" value="ECO:0007669"/>
    <property type="project" value="InterPro"/>
</dbReference>
<evidence type="ECO:0000256" key="2">
    <source>
        <dbReference type="ARBA" id="ARBA00022827"/>
    </source>
</evidence>
<organism evidence="4 5">
    <name type="scientific">Minwuia thermotolerans</name>
    <dbReference type="NCBI Taxonomy" id="2056226"/>
    <lineage>
        <taxon>Bacteria</taxon>
        <taxon>Pseudomonadati</taxon>
        <taxon>Pseudomonadota</taxon>
        <taxon>Alphaproteobacteria</taxon>
        <taxon>Minwuiales</taxon>
        <taxon>Minwuiaceae</taxon>
        <taxon>Minwuia</taxon>
    </lineage>
</organism>
<evidence type="ECO:0000313" key="4">
    <source>
        <dbReference type="EMBL" id="PJK28934.1"/>
    </source>
</evidence>
<dbReference type="PANTHER" id="PTHR11748:SF103">
    <property type="entry name" value="GLYCOLATE OXIDASE SUBUNIT GLCE"/>
    <property type="match status" value="1"/>
</dbReference>
<keyword evidence="1" id="KW-0285">Flavoprotein</keyword>
<gene>
    <name evidence="4" type="ORF">CVT23_14925</name>
</gene>
<comment type="caution">
    <text evidence="4">The sequence shown here is derived from an EMBL/GenBank/DDBJ whole genome shotgun (WGS) entry which is preliminary data.</text>
</comment>
<accession>A0A2M9FZT1</accession>
<dbReference type="NCBIfam" id="NF008439">
    <property type="entry name" value="PRK11282.1"/>
    <property type="match status" value="1"/>
</dbReference>
<dbReference type="InterPro" id="IPR016169">
    <property type="entry name" value="FAD-bd_PCMH_sub2"/>
</dbReference>
<dbReference type="Pfam" id="PF01565">
    <property type="entry name" value="FAD_binding_4"/>
    <property type="match status" value="1"/>
</dbReference>
<name>A0A2M9FZT1_9PROT</name>
<dbReference type="Gene3D" id="3.30.465.10">
    <property type="match status" value="1"/>
</dbReference>
<evidence type="ECO:0000313" key="5">
    <source>
        <dbReference type="Proteomes" id="UP000229498"/>
    </source>
</evidence>
<dbReference type="Proteomes" id="UP000229498">
    <property type="component" value="Unassembled WGS sequence"/>
</dbReference>
<keyword evidence="5" id="KW-1185">Reference proteome</keyword>
<keyword evidence="2" id="KW-0274">FAD</keyword>
<dbReference type="GO" id="GO:0003824">
    <property type="term" value="F:catalytic activity"/>
    <property type="evidence" value="ECO:0007669"/>
    <property type="project" value="InterPro"/>
</dbReference>
<dbReference type="OrthoDB" id="9811557at2"/>
<dbReference type="InterPro" id="IPR016166">
    <property type="entry name" value="FAD-bd_PCMH"/>
</dbReference>